<dbReference type="RefSeq" id="WP_169454872.1">
    <property type="nucleotide sequence ID" value="NZ_CP051774.1"/>
</dbReference>
<keyword evidence="3" id="KW-1185">Reference proteome</keyword>
<accession>A0A858RIR6</accession>
<feature type="transmembrane region" description="Helical" evidence="1">
    <location>
        <begin position="359"/>
        <end position="379"/>
    </location>
</feature>
<dbReference type="AlphaFoldDB" id="A0A858RIR6"/>
<keyword evidence="1" id="KW-0812">Transmembrane</keyword>
<feature type="transmembrane region" description="Helical" evidence="1">
    <location>
        <begin position="391"/>
        <end position="414"/>
    </location>
</feature>
<evidence type="ECO:0000256" key="1">
    <source>
        <dbReference type="SAM" id="Phobius"/>
    </source>
</evidence>
<dbReference type="Proteomes" id="UP000501812">
    <property type="component" value="Chromosome"/>
</dbReference>
<gene>
    <name evidence="2" type="ORF">HHL09_11980</name>
</gene>
<evidence type="ECO:0000313" key="3">
    <source>
        <dbReference type="Proteomes" id="UP000501812"/>
    </source>
</evidence>
<evidence type="ECO:0008006" key="4">
    <source>
        <dbReference type="Google" id="ProtNLM"/>
    </source>
</evidence>
<sequence>MSEKPVNRVWVLGFAGHRRVPDRTAAKAAVMDCLREFKASADGEWVGRSSAAAGADLIFLEACRELGMAYSVVLPFPEERFREDFDDAAEWQRAVDLMKSASSIELAPGNEVAPEAYHLAAREILDVSDALLFLWDQQPARGIGGTAESVTEARERGMPVRIIDAGNLAIAPLEREDGISQKDEFFSRLPGFASVSLLFEELDRRALHGAPRSRWFAAGSISLNQVATVISGVLIAFKLGENAAPVVKFLIVTVAAFLPWIGARFRINDSWMEDRLHAELLRSLLASHSFAPPLRPFAAELFEDDASFLRSAAWRLIPRRKDWSAERSSYLAERLDGQIHYLETKGDLAARRLKTFWTIFRIASSGAMVLGAIAIFAGVSGWQVGERTNRIWLMFLPTILPAVAAWCLAMIPLFEYKRRAKVYRHMAGQLARKRTELLEAKCRTTAAAVVASCERLLLTELWEWTGTRGKRKR</sequence>
<dbReference type="EMBL" id="CP051774">
    <property type="protein sequence ID" value="QJE96471.1"/>
    <property type="molecule type" value="Genomic_DNA"/>
</dbReference>
<reference evidence="2 3" key="1">
    <citation type="submission" date="2020-04" db="EMBL/GenBank/DDBJ databases">
        <title>Luteolibacter sp. G-1-1-1 isolated from soil.</title>
        <authorList>
            <person name="Dahal R.H."/>
        </authorList>
    </citation>
    <scope>NUCLEOTIDE SEQUENCE [LARGE SCALE GENOMIC DNA]</scope>
    <source>
        <strain evidence="2 3">G-1-1-1</strain>
    </source>
</reference>
<proteinExistence type="predicted"/>
<dbReference type="SUPFAM" id="SSF102405">
    <property type="entry name" value="MCP/YpsA-like"/>
    <property type="match status" value="1"/>
</dbReference>
<dbReference type="KEGG" id="luo:HHL09_11980"/>
<dbReference type="Gene3D" id="3.40.50.450">
    <property type="match status" value="1"/>
</dbReference>
<evidence type="ECO:0000313" key="2">
    <source>
        <dbReference type="EMBL" id="QJE96471.1"/>
    </source>
</evidence>
<feature type="transmembrane region" description="Helical" evidence="1">
    <location>
        <begin position="243"/>
        <end position="263"/>
    </location>
</feature>
<name>A0A858RIR6_9BACT</name>
<protein>
    <recommendedName>
        <fullName evidence="4">SMODS and SLOG-associating 2TM effector domain-containing protein</fullName>
    </recommendedName>
</protein>
<feature type="transmembrane region" description="Helical" evidence="1">
    <location>
        <begin position="215"/>
        <end position="237"/>
    </location>
</feature>
<organism evidence="2 3">
    <name type="scientific">Luteolibacter luteus</name>
    <dbReference type="NCBI Taxonomy" id="2728835"/>
    <lineage>
        <taxon>Bacteria</taxon>
        <taxon>Pseudomonadati</taxon>
        <taxon>Verrucomicrobiota</taxon>
        <taxon>Verrucomicrobiia</taxon>
        <taxon>Verrucomicrobiales</taxon>
        <taxon>Verrucomicrobiaceae</taxon>
        <taxon>Luteolibacter</taxon>
    </lineage>
</organism>
<keyword evidence="1" id="KW-1133">Transmembrane helix</keyword>
<keyword evidence="1" id="KW-0472">Membrane</keyword>